<name>A0A0A0EH56_9RHOB</name>
<dbReference type="SMART" id="SM00881">
    <property type="entry name" value="CoA_binding"/>
    <property type="match status" value="1"/>
</dbReference>
<dbReference type="STRING" id="1461694.ATO9_06495"/>
<dbReference type="SUPFAM" id="SSF51735">
    <property type="entry name" value="NAD(P)-binding Rossmann-fold domains"/>
    <property type="match status" value="1"/>
</dbReference>
<dbReference type="Pfam" id="PF13607">
    <property type="entry name" value="Succ_CoA_lig"/>
    <property type="match status" value="1"/>
</dbReference>
<gene>
    <name evidence="3" type="ORF">ATO9_06495</name>
</gene>
<keyword evidence="1" id="KW-0816">Tricarboxylic acid cycle</keyword>
<dbReference type="InterPro" id="IPR036291">
    <property type="entry name" value="NAD(P)-bd_dom_sf"/>
</dbReference>
<dbReference type="SUPFAM" id="SSF56059">
    <property type="entry name" value="Glutathione synthetase ATP-binding domain-like"/>
    <property type="match status" value="1"/>
</dbReference>
<dbReference type="eggNOG" id="COG1042">
    <property type="taxonomic scope" value="Bacteria"/>
</dbReference>
<evidence type="ECO:0000256" key="1">
    <source>
        <dbReference type="ARBA" id="ARBA00022532"/>
    </source>
</evidence>
<accession>A0A0A0EH56</accession>
<dbReference type="RefSeq" id="WP_043746885.1">
    <property type="nucleotide sequence ID" value="NZ_AQQX01000002.1"/>
</dbReference>
<dbReference type="Gene3D" id="3.30.1490.20">
    <property type="entry name" value="ATP-grasp fold, A domain"/>
    <property type="match status" value="1"/>
</dbReference>
<dbReference type="Gene3D" id="3.40.50.720">
    <property type="entry name" value="NAD(P)-binding Rossmann-like Domain"/>
    <property type="match status" value="1"/>
</dbReference>
<dbReference type="Gene3D" id="3.40.50.261">
    <property type="entry name" value="Succinyl-CoA synthetase domains"/>
    <property type="match status" value="2"/>
</dbReference>
<dbReference type="Pfam" id="PF13549">
    <property type="entry name" value="ATP-grasp_5"/>
    <property type="match status" value="1"/>
</dbReference>
<dbReference type="PANTHER" id="PTHR42793:SF4">
    <property type="entry name" value="BLL6376 PROTEIN"/>
    <property type="match status" value="1"/>
</dbReference>
<keyword evidence="4" id="KW-1185">Reference proteome</keyword>
<protein>
    <submittedName>
        <fullName evidence="3">CoA-binding protein</fullName>
    </submittedName>
</protein>
<dbReference type="Proteomes" id="UP000030004">
    <property type="component" value="Unassembled WGS sequence"/>
</dbReference>
<dbReference type="InterPro" id="IPR003781">
    <property type="entry name" value="CoA-bd"/>
</dbReference>
<dbReference type="GO" id="GO:0005524">
    <property type="term" value="F:ATP binding"/>
    <property type="evidence" value="ECO:0007669"/>
    <property type="project" value="InterPro"/>
</dbReference>
<feature type="domain" description="CoA-binding" evidence="2">
    <location>
        <begin position="4"/>
        <end position="99"/>
    </location>
</feature>
<dbReference type="Pfam" id="PF13380">
    <property type="entry name" value="CoA_binding_2"/>
    <property type="match status" value="1"/>
</dbReference>
<dbReference type="OrthoDB" id="9807426at2"/>
<reference evidence="3 4" key="1">
    <citation type="journal article" date="2015" name="Antonie Van Leeuwenhoek">
        <title>Pseudooceanicola atlanticus gen. nov. sp. nov., isolated from surface seawater of the Atlantic Ocean and reclassification of Oceanicola batsensis, Oceanicola marinus, Oceanicola nitratireducens, Oceanicola nanhaiensis, Oceanicola antarcticus and Oceanicola flagellatus, as Pseudooceanicola batsensis comb. nov., Pseudooceanicola marinus comb. nov., Pseudooceanicola nitratireducens comb. nov., Pseudooceanicola nanhaiensis comb. nov., Pseudooceanicola antarcticus comb. nov., and Pseudooceanicola flagellatus comb. nov.</title>
        <authorList>
            <person name="Lai Q."/>
            <person name="Li G."/>
            <person name="Liu X."/>
            <person name="Du Y."/>
            <person name="Sun F."/>
            <person name="Shao Z."/>
        </authorList>
    </citation>
    <scope>NUCLEOTIDE SEQUENCE [LARGE SCALE GENOMIC DNA]</scope>
    <source>
        <strain evidence="3 4">22II-s11g</strain>
    </source>
</reference>
<dbReference type="InterPro" id="IPR016102">
    <property type="entry name" value="Succinyl-CoA_synth-like"/>
</dbReference>
<dbReference type="SUPFAM" id="SSF52210">
    <property type="entry name" value="Succinyl-CoA synthetase domains"/>
    <property type="match status" value="2"/>
</dbReference>
<dbReference type="Gene3D" id="3.30.470.20">
    <property type="entry name" value="ATP-grasp fold, B domain"/>
    <property type="match status" value="1"/>
</dbReference>
<evidence type="ECO:0000313" key="4">
    <source>
        <dbReference type="Proteomes" id="UP000030004"/>
    </source>
</evidence>
<organism evidence="3 4">
    <name type="scientific">Pseudooceanicola atlanticus</name>
    <dbReference type="NCBI Taxonomy" id="1461694"/>
    <lineage>
        <taxon>Bacteria</taxon>
        <taxon>Pseudomonadati</taxon>
        <taxon>Pseudomonadota</taxon>
        <taxon>Alphaproteobacteria</taxon>
        <taxon>Rhodobacterales</taxon>
        <taxon>Paracoccaceae</taxon>
        <taxon>Pseudooceanicola</taxon>
    </lineage>
</organism>
<proteinExistence type="predicted"/>
<comment type="caution">
    <text evidence="3">The sequence shown here is derived from an EMBL/GenBank/DDBJ whole genome shotgun (WGS) entry which is preliminary data.</text>
</comment>
<evidence type="ECO:0000313" key="3">
    <source>
        <dbReference type="EMBL" id="KGM49660.1"/>
    </source>
</evidence>
<dbReference type="PANTHER" id="PTHR42793">
    <property type="entry name" value="COA BINDING DOMAIN CONTAINING PROTEIN"/>
    <property type="match status" value="1"/>
</dbReference>
<dbReference type="AlphaFoldDB" id="A0A0A0EH56"/>
<dbReference type="GO" id="GO:0006099">
    <property type="term" value="P:tricarboxylic acid cycle"/>
    <property type="evidence" value="ECO:0007669"/>
    <property type="project" value="UniProtKB-KW"/>
</dbReference>
<evidence type="ECO:0000259" key="2">
    <source>
        <dbReference type="SMART" id="SM00881"/>
    </source>
</evidence>
<dbReference type="EMBL" id="AQQX01000002">
    <property type="protein sequence ID" value="KGM49660.1"/>
    <property type="molecule type" value="Genomic_DNA"/>
</dbReference>
<sequence>MTPMLNPRSVAILGASDNPDKIGGRPIRFMREFGYEGAIYPVNPGREVVQGLTCYASLSDLPEAPEAVIVAVAGDNVVAAVEESARLGVKLCVIMASGFGETGPEGKAIEAGMRDTARAAGMRLIGPNTQGIANFGSGAILSFSTMFIETPPLDGPIAAISQSGAMSVVPYGLLRDKGIGLRYVNATGNDSDVSAPEMVLEVLEDPEIRLVLLYLESLSDPTMLARAAIRAQERGVPIIALKSGASEVGKRAAASHTGAIATSDRVVDAFCRKYGIWRANGMLDLVAAAEMYLHGWKPTDDRLAIISNSGAVCVMAADAADREGLSISQLAPETEAELTRVLPAFASPRNPVDITAALLSDGGLFSKVLPACGSDPAVDLLLVGLPITGQGYDYPRFARDTGAFLRESGKPVIVSNAQAKVREVFRAEGVPAFTTEDEAVAAISQFVRHQRMMEQASSTPFHALPVPDGARAVVRDEAASLDLLEARGMPMPRRALCRDVGEAQALLAQAPGGIVLKACSEKVPHKSEHGLVAVGLTTEDEVAAAYATIRERMQAMELGDAPLLAAEMVKGRHEVLVGGHRDPQFGPVVVIGDGGIAVEAMPDNVLLLPPFSDADVARAVEDLRIAPLFKGIRGQAPLDLAAVTRAAQSVAALLCDPAANIASVEVNPLMVSEDGAWALDALIEVYE</sequence>
<dbReference type="InterPro" id="IPR032875">
    <property type="entry name" value="Succ_CoA_lig_flav_dom"/>
</dbReference>
<dbReference type="InterPro" id="IPR013815">
    <property type="entry name" value="ATP_grasp_subdomain_1"/>
</dbReference>